<proteinExistence type="predicted"/>
<evidence type="ECO:0000313" key="1">
    <source>
        <dbReference type="EMBL" id="GAG20954.1"/>
    </source>
</evidence>
<dbReference type="AlphaFoldDB" id="X0VRE6"/>
<organism evidence="1">
    <name type="scientific">marine sediment metagenome</name>
    <dbReference type="NCBI Taxonomy" id="412755"/>
    <lineage>
        <taxon>unclassified sequences</taxon>
        <taxon>metagenomes</taxon>
        <taxon>ecological metagenomes</taxon>
    </lineage>
</organism>
<protein>
    <submittedName>
        <fullName evidence="1">Uncharacterized protein</fullName>
    </submittedName>
</protein>
<comment type="caution">
    <text evidence="1">The sequence shown here is derived from an EMBL/GenBank/DDBJ whole genome shotgun (WGS) entry which is preliminary data.</text>
</comment>
<feature type="non-terminal residue" evidence="1">
    <location>
        <position position="174"/>
    </location>
</feature>
<accession>X0VRE6</accession>
<name>X0VRE6_9ZZZZ</name>
<sequence length="174" mass="18924">MVTKEVTREVTVVVIATPRPPPTTPTPSPTPSNDTARLWLASLPSEASVYLRPGSRQGYKGLDDDLTQDKYLLGSTPLETKVSPGQYLLAVVVTVDQIESAGFVMLPSSHPLFNDAFEGDGNFSRIVHYDPPGEVASITKTYVLRTEAGESDALVSILIPLPERKLPQSPPYLY</sequence>
<gene>
    <name evidence="1" type="ORF">S01H1_60485</name>
</gene>
<dbReference type="EMBL" id="BARS01039613">
    <property type="protein sequence ID" value="GAG20954.1"/>
    <property type="molecule type" value="Genomic_DNA"/>
</dbReference>
<reference evidence="1" key="1">
    <citation type="journal article" date="2014" name="Front. Microbiol.">
        <title>High frequency of phylogenetically diverse reductive dehalogenase-homologous genes in deep subseafloor sedimentary metagenomes.</title>
        <authorList>
            <person name="Kawai M."/>
            <person name="Futagami T."/>
            <person name="Toyoda A."/>
            <person name="Takaki Y."/>
            <person name="Nishi S."/>
            <person name="Hori S."/>
            <person name="Arai W."/>
            <person name="Tsubouchi T."/>
            <person name="Morono Y."/>
            <person name="Uchiyama I."/>
            <person name="Ito T."/>
            <person name="Fujiyama A."/>
            <person name="Inagaki F."/>
            <person name="Takami H."/>
        </authorList>
    </citation>
    <scope>NUCLEOTIDE SEQUENCE</scope>
    <source>
        <strain evidence="1">Expedition CK06-06</strain>
    </source>
</reference>